<accession>A0AAP0L918</accession>
<organism evidence="2 3">
    <name type="scientific">Stephania cephalantha</name>
    <dbReference type="NCBI Taxonomy" id="152367"/>
    <lineage>
        <taxon>Eukaryota</taxon>
        <taxon>Viridiplantae</taxon>
        <taxon>Streptophyta</taxon>
        <taxon>Embryophyta</taxon>
        <taxon>Tracheophyta</taxon>
        <taxon>Spermatophyta</taxon>
        <taxon>Magnoliopsida</taxon>
        <taxon>Ranunculales</taxon>
        <taxon>Menispermaceae</taxon>
        <taxon>Menispermoideae</taxon>
        <taxon>Cissampelideae</taxon>
        <taxon>Stephania</taxon>
    </lineage>
</organism>
<dbReference type="AlphaFoldDB" id="A0AAP0L918"/>
<sequence length="51" mass="5818">MDDELQRKKIAQLKQLNTQNVFLKGFKHLKSHSEAPKTPRSNTATLPTTIL</sequence>
<dbReference type="Proteomes" id="UP001419268">
    <property type="component" value="Unassembled WGS sequence"/>
</dbReference>
<protein>
    <submittedName>
        <fullName evidence="2">Uncharacterized protein</fullName>
    </submittedName>
</protein>
<evidence type="ECO:0000256" key="1">
    <source>
        <dbReference type="SAM" id="MobiDB-lite"/>
    </source>
</evidence>
<comment type="caution">
    <text evidence="2">The sequence shown here is derived from an EMBL/GenBank/DDBJ whole genome shotgun (WGS) entry which is preliminary data.</text>
</comment>
<feature type="region of interest" description="Disordered" evidence="1">
    <location>
        <begin position="30"/>
        <end position="51"/>
    </location>
</feature>
<gene>
    <name evidence="2" type="ORF">Scep_001899</name>
</gene>
<keyword evidence="3" id="KW-1185">Reference proteome</keyword>
<dbReference type="EMBL" id="JBBNAG010000001">
    <property type="protein sequence ID" value="KAK9166708.1"/>
    <property type="molecule type" value="Genomic_DNA"/>
</dbReference>
<name>A0AAP0L918_9MAGN</name>
<proteinExistence type="predicted"/>
<reference evidence="2 3" key="1">
    <citation type="submission" date="2024-01" db="EMBL/GenBank/DDBJ databases">
        <title>Genome assemblies of Stephania.</title>
        <authorList>
            <person name="Yang L."/>
        </authorList>
    </citation>
    <scope>NUCLEOTIDE SEQUENCE [LARGE SCALE GENOMIC DNA]</scope>
    <source>
        <strain evidence="2">JXDWG</strain>
        <tissue evidence="2">Leaf</tissue>
    </source>
</reference>
<evidence type="ECO:0000313" key="3">
    <source>
        <dbReference type="Proteomes" id="UP001419268"/>
    </source>
</evidence>
<feature type="compositionally biased region" description="Polar residues" evidence="1">
    <location>
        <begin position="39"/>
        <end position="51"/>
    </location>
</feature>
<evidence type="ECO:0000313" key="2">
    <source>
        <dbReference type="EMBL" id="KAK9166708.1"/>
    </source>
</evidence>